<evidence type="ECO:0000259" key="1">
    <source>
        <dbReference type="Pfam" id="PF00248"/>
    </source>
</evidence>
<dbReference type="InterPro" id="IPR023210">
    <property type="entry name" value="NADP_OxRdtase_dom"/>
</dbReference>
<dbReference type="Pfam" id="PF00248">
    <property type="entry name" value="Aldo_ket_red"/>
    <property type="match status" value="1"/>
</dbReference>
<accession>A0A381UG71</accession>
<dbReference type="AlphaFoldDB" id="A0A381UG71"/>
<dbReference type="PANTHER" id="PTHR43312">
    <property type="entry name" value="D-THREO-ALDOSE 1-DEHYDROGENASE"/>
    <property type="match status" value="1"/>
</dbReference>
<reference evidence="2" key="1">
    <citation type="submission" date="2018-05" db="EMBL/GenBank/DDBJ databases">
        <authorList>
            <person name="Lanie J.A."/>
            <person name="Ng W.-L."/>
            <person name="Kazmierczak K.M."/>
            <person name="Andrzejewski T.M."/>
            <person name="Davidsen T.M."/>
            <person name="Wayne K.J."/>
            <person name="Tettelin H."/>
            <person name="Glass J.I."/>
            <person name="Rusch D."/>
            <person name="Podicherti R."/>
            <person name="Tsui H.-C.T."/>
            <person name="Winkler M.E."/>
        </authorList>
    </citation>
    <scope>NUCLEOTIDE SEQUENCE</scope>
</reference>
<gene>
    <name evidence="2" type="ORF">METZ01_LOCUS80059</name>
</gene>
<organism evidence="2">
    <name type="scientific">marine metagenome</name>
    <dbReference type="NCBI Taxonomy" id="408172"/>
    <lineage>
        <taxon>unclassified sequences</taxon>
        <taxon>metagenomes</taxon>
        <taxon>ecological metagenomes</taxon>
    </lineage>
</organism>
<dbReference type="PANTHER" id="PTHR43312:SF1">
    <property type="entry name" value="NADP-DEPENDENT OXIDOREDUCTASE DOMAIN-CONTAINING PROTEIN"/>
    <property type="match status" value="1"/>
</dbReference>
<sequence length="326" mass="35040">MKRKRLGRTGLEISEIVLGGGYVGGVFLHADDDTRRAVLRTAVDGGINWIDTAPSYGDGQSEQAFGWLLAELEANVRPQVSTKVAIDDAGGDLLGQMRDSLERSFRRLKLDHVPLLQLHNKLGNGPERLPVDRVLGKGGVADAFDTLKSEGAIDHCGFTALGDPAACTTIVDSGRVDTAQVYFNLINPSAGVDVAKQWHSNDYRGLLGRCQAMDIGVLGIRVYAAGLLASRYRHGREIPVAESASYEEERPRADTVAEVMKDVPGTSAQKALRFVLDHPHVDAAVIGLAELDHLVQALAATAMAPLPDAVGKELERIWQSNYGAAV</sequence>
<proteinExistence type="predicted"/>
<evidence type="ECO:0000313" key="2">
    <source>
        <dbReference type="EMBL" id="SVA27205.1"/>
    </source>
</evidence>
<name>A0A381UG71_9ZZZZ</name>
<dbReference type="Gene3D" id="3.20.20.100">
    <property type="entry name" value="NADP-dependent oxidoreductase domain"/>
    <property type="match status" value="1"/>
</dbReference>
<dbReference type="InterPro" id="IPR036812">
    <property type="entry name" value="NAD(P)_OxRdtase_dom_sf"/>
</dbReference>
<dbReference type="InterPro" id="IPR053135">
    <property type="entry name" value="AKR2_Oxidoreductase"/>
</dbReference>
<dbReference type="SUPFAM" id="SSF51430">
    <property type="entry name" value="NAD(P)-linked oxidoreductase"/>
    <property type="match status" value="1"/>
</dbReference>
<feature type="domain" description="NADP-dependent oxidoreductase" evidence="1">
    <location>
        <begin position="15"/>
        <end position="318"/>
    </location>
</feature>
<protein>
    <recommendedName>
        <fullName evidence="1">NADP-dependent oxidoreductase domain-containing protein</fullName>
    </recommendedName>
</protein>
<dbReference type="EMBL" id="UINC01006384">
    <property type="protein sequence ID" value="SVA27205.1"/>
    <property type="molecule type" value="Genomic_DNA"/>
</dbReference>